<dbReference type="InterPro" id="IPR036390">
    <property type="entry name" value="WH_DNA-bd_sf"/>
</dbReference>
<protein>
    <submittedName>
        <fullName evidence="2">MarR family transcriptional regulator</fullName>
    </submittedName>
</protein>
<evidence type="ECO:0000313" key="3">
    <source>
        <dbReference type="Proteomes" id="UP000767334"/>
    </source>
</evidence>
<keyword evidence="3" id="KW-1185">Reference proteome</keyword>
<dbReference type="Pfam" id="PF01047">
    <property type="entry name" value="MarR"/>
    <property type="match status" value="1"/>
</dbReference>
<sequence>MTTLNLNDISDNLYLLLFSLNKHIFNPNALAKKFNIPHSHIKVLFYLVHNGPISISKMAKDLYVSKPNMTPVIDKLVEDGLVTRDYNPTDRRVILIQATPKALEVLKEGKEYIKEVIREKISPLSDEDISNLSSSLDTLLNVINKF</sequence>
<dbReference type="PROSITE" id="PS50995">
    <property type="entry name" value="HTH_MARR_2"/>
    <property type="match status" value="1"/>
</dbReference>
<proteinExistence type="predicted"/>
<organism evidence="2 3">
    <name type="scientific">Clostridium saudiense</name>
    <dbReference type="NCBI Taxonomy" id="1414720"/>
    <lineage>
        <taxon>Bacteria</taxon>
        <taxon>Bacillati</taxon>
        <taxon>Bacillota</taxon>
        <taxon>Clostridia</taxon>
        <taxon>Eubacteriales</taxon>
        <taxon>Clostridiaceae</taxon>
        <taxon>Clostridium</taxon>
    </lineage>
</organism>
<dbReference type="RefSeq" id="WP_133015629.1">
    <property type="nucleotide sequence ID" value="NZ_JACJLL010000016.1"/>
</dbReference>
<name>A0ABS2FDY5_9CLOT</name>
<feature type="domain" description="HTH marR-type" evidence="1">
    <location>
        <begin position="10"/>
        <end position="146"/>
    </location>
</feature>
<dbReference type="Gene3D" id="1.10.10.10">
    <property type="entry name" value="Winged helix-like DNA-binding domain superfamily/Winged helix DNA-binding domain"/>
    <property type="match status" value="1"/>
</dbReference>
<reference evidence="2 3" key="1">
    <citation type="journal article" date="2021" name="Sci. Rep.">
        <title>The distribution of antibiotic resistance genes in chicken gut microbiota commensals.</title>
        <authorList>
            <person name="Juricova H."/>
            <person name="Matiasovicova J."/>
            <person name="Kubasova T."/>
            <person name="Cejkova D."/>
            <person name="Rychlik I."/>
        </authorList>
    </citation>
    <scope>NUCLEOTIDE SEQUENCE [LARGE SCALE GENOMIC DNA]</scope>
    <source>
        <strain evidence="2 3">An435</strain>
    </source>
</reference>
<dbReference type="SMART" id="SM00347">
    <property type="entry name" value="HTH_MARR"/>
    <property type="match status" value="1"/>
</dbReference>
<gene>
    <name evidence="2" type="ORF">H6A19_04275</name>
</gene>
<dbReference type="InterPro" id="IPR039422">
    <property type="entry name" value="MarR/SlyA-like"/>
</dbReference>
<dbReference type="EMBL" id="JACJLL010000016">
    <property type="protein sequence ID" value="MBM6818564.1"/>
    <property type="molecule type" value="Genomic_DNA"/>
</dbReference>
<dbReference type="InterPro" id="IPR000835">
    <property type="entry name" value="HTH_MarR-typ"/>
</dbReference>
<dbReference type="PRINTS" id="PR00598">
    <property type="entry name" value="HTHMARR"/>
</dbReference>
<dbReference type="PANTHER" id="PTHR33164">
    <property type="entry name" value="TRANSCRIPTIONAL REGULATOR, MARR FAMILY"/>
    <property type="match status" value="1"/>
</dbReference>
<dbReference type="SUPFAM" id="SSF46785">
    <property type="entry name" value="Winged helix' DNA-binding domain"/>
    <property type="match status" value="1"/>
</dbReference>
<dbReference type="PANTHER" id="PTHR33164:SF96">
    <property type="entry name" value="MARR-FAMILY TRANSCRIPTIONAL REGULATOR"/>
    <property type="match status" value="1"/>
</dbReference>
<evidence type="ECO:0000259" key="1">
    <source>
        <dbReference type="PROSITE" id="PS50995"/>
    </source>
</evidence>
<comment type="caution">
    <text evidence="2">The sequence shown here is derived from an EMBL/GenBank/DDBJ whole genome shotgun (WGS) entry which is preliminary data.</text>
</comment>
<dbReference type="Proteomes" id="UP000767334">
    <property type="component" value="Unassembled WGS sequence"/>
</dbReference>
<accession>A0ABS2FDY5</accession>
<evidence type="ECO:0000313" key="2">
    <source>
        <dbReference type="EMBL" id="MBM6818564.1"/>
    </source>
</evidence>
<dbReference type="InterPro" id="IPR036388">
    <property type="entry name" value="WH-like_DNA-bd_sf"/>
</dbReference>